<dbReference type="EC" id="2.1.1.77" evidence="3"/>
<organism evidence="12 13">
    <name type="scientific">Streptomyces candidus</name>
    <dbReference type="NCBI Taxonomy" id="67283"/>
    <lineage>
        <taxon>Bacteria</taxon>
        <taxon>Bacillati</taxon>
        <taxon>Actinomycetota</taxon>
        <taxon>Actinomycetes</taxon>
        <taxon>Kitasatosporales</taxon>
        <taxon>Streptomycetaceae</taxon>
        <taxon>Streptomyces</taxon>
    </lineage>
</organism>
<proteinExistence type="inferred from homology"/>
<keyword evidence="13" id="KW-1185">Reference proteome</keyword>
<keyword evidence="5" id="KW-0963">Cytoplasm</keyword>
<evidence type="ECO:0000256" key="6">
    <source>
        <dbReference type="ARBA" id="ARBA00022603"/>
    </source>
</evidence>
<protein>
    <recommendedName>
        <fullName evidence="4">Protein-L-isoaspartate O-methyltransferase</fullName>
        <ecNumber evidence="3">2.1.1.77</ecNumber>
    </recommendedName>
    <alternativeName>
        <fullName evidence="11">L-isoaspartyl protein carboxyl methyltransferase</fullName>
    </alternativeName>
    <alternativeName>
        <fullName evidence="9">Protein L-isoaspartyl methyltransferase</fullName>
    </alternativeName>
    <alternativeName>
        <fullName evidence="10">Protein-beta-aspartate methyltransferase</fullName>
    </alternativeName>
</protein>
<evidence type="ECO:0000256" key="4">
    <source>
        <dbReference type="ARBA" id="ARBA00013346"/>
    </source>
</evidence>
<comment type="subcellular location">
    <subcellularLocation>
        <location evidence="1">Cytoplasm</location>
    </subcellularLocation>
</comment>
<dbReference type="Proteomes" id="UP000540423">
    <property type="component" value="Unassembled WGS sequence"/>
</dbReference>
<evidence type="ECO:0000256" key="8">
    <source>
        <dbReference type="ARBA" id="ARBA00022691"/>
    </source>
</evidence>
<dbReference type="Pfam" id="PF01135">
    <property type="entry name" value="PCMT"/>
    <property type="match status" value="1"/>
</dbReference>
<dbReference type="GO" id="GO:0032259">
    <property type="term" value="P:methylation"/>
    <property type="evidence" value="ECO:0007669"/>
    <property type="project" value="UniProtKB-KW"/>
</dbReference>
<sequence>MTASVTSASGQAAVLEERGAWPARSPWIRTAVEKLPREWFAPERLWRWDGHRYRAVDRAADPAGWAAQLYGDPDRPAITQLTDGRPTSSLSSTGVVVDMLDSLFLEPGHRVLELGTGTGWNAALLASRAGPGHVLSVETDPALAAAAGQRLQEADAEVPVVVGDGTAGWPAGALYDRVIATYAVDTVPWSWVAQTRPGGRIVTPWGHLGHVALTVNKTGSAASGWMQGLGQFMPARSTPAPAPSFTDVRAGSDSDTECSFTRDLAPLEDPWGLGFHLRVVMPELRFRTAWDEDGLNAWLHDGSSWAVLAASGDGRTIATQGGPGRLVEALSEAWDQWTAAKAPTVYDYGMTVADHGATQYVWVHDPSRPVLRQAQRATPEPRPAAG</sequence>
<evidence type="ECO:0000256" key="2">
    <source>
        <dbReference type="ARBA" id="ARBA00005369"/>
    </source>
</evidence>
<dbReference type="PANTHER" id="PTHR11579">
    <property type="entry name" value="PROTEIN-L-ISOASPARTATE O-METHYLTRANSFERASE"/>
    <property type="match status" value="1"/>
</dbReference>
<dbReference type="InterPro" id="IPR029063">
    <property type="entry name" value="SAM-dependent_MTases_sf"/>
</dbReference>
<evidence type="ECO:0000313" key="12">
    <source>
        <dbReference type="EMBL" id="MBB6439803.1"/>
    </source>
</evidence>
<evidence type="ECO:0000313" key="13">
    <source>
        <dbReference type="Proteomes" id="UP000540423"/>
    </source>
</evidence>
<evidence type="ECO:0000256" key="1">
    <source>
        <dbReference type="ARBA" id="ARBA00004496"/>
    </source>
</evidence>
<dbReference type="EMBL" id="JACHEM010000029">
    <property type="protein sequence ID" value="MBB6439803.1"/>
    <property type="molecule type" value="Genomic_DNA"/>
</dbReference>
<comment type="similarity">
    <text evidence="2">Belongs to the methyltransferase superfamily. L-isoaspartyl/D-aspartyl protein methyltransferase family.</text>
</comment>
<dbReference type="Gene3D" id="3.40.50.150">
    <property type="entry name" value="Vaccinia Virus protein VP39"/>
    <property type="match status" value="1"/>
</dbReference>
<dbReference type="AlphaFoldDB" id="A0A7X0HLS3"/>
<accession>A0A7X0HLS3</accession>
<dbReference type="CDD" id="cd02440">
    <property type="entry name" value="AdoMet_MTases"/>
    <property type="match status" value="1"/>
</dbReference>
<evidence type="ECO:0000256" key="7">
    <source>
        <dbReference type="ARBA" id="ARBA00022679"/>
    </source>
</evidence>
<dbReference type="SUPFAM" id="SSF53335">
    <property type="entry name" value="S-adenosyl-L-methionine-dependent methyltransferases"/>
    <property type="match status" value="1"/>
</dbReference>
<reference evidence="12 13" key="1">
    <citation type="submission" date="2020-08" db="EMBL/GenBank/DDBJ databases">
        <title>Genomic Encyclopedia of Type Strains, Phase IV (KMG-IV): sequencing the most valuable type-strain genomes for metagenomic binning, comparative biology and taxonomic classification.</title>
        <authorList>
            <person name="Goeker M."/>
        </authorList>
    </citation>
    <scope>NUCLEOTIDE SEQUENCE [LARGE SCALE GENOMIC DNA]</scope>
    <source>
        <strain evidence="12 13">DSM 40141</strain>
    </source>
</reference>
<evidence type="ECO:0000256" key="5">
    <source>
        <dbReference type="ARBA" id="ARBA00022490"/>
    </source>
</evidence>
<dbReference type="GO" id="GO:0004719">
    <property type="term" value="F:protein-L-isoaspartate (D-aspartate) O-methyltransferase activity"/>
    <property type="evidence" value="ECO:0007669"/>
    <property type="project" value="UniProtKB-EC"/>
</dbReference>
<keyword evidence="8" id="KW-0949">S-adenosyl-L-methionine</keyword>
<evidence type="ECO:0000256" key="11">
    <source>
        <dbReference type="ARBA" id="ARBA00031350"/>
    </source>
</evidence>
<evidence type="ECO:0000256" key="10">
    <source>
        <dbReference type="ARBA" id="ARBA00031323"/>
    </source>
</evidence>
<dbReference type="InterPro" id="IPR000682">
    <property type="entry name" value="PCMT"/>
</dbReference>
<keyword evidence="7 12" id="KW-0808">Transferase</keyword>
<evidence type="ECO:0000256" key="9">
    <source>
        <dbReference type="ARBA" id="ARBA00030757"/>
    </source>
</evidence>
<name>A0A7X0HLS3_9ACTN</name>
<gene>
    <name evidence="12" type="ORF">HNQ79_006315</name>
</gene>
<dbReference type="PANTHER" id="PTHR11579:SF0">
    <property type="entry name" value="PROTEIN-L-ISOASPARTATE(D-ASPARTATE) O-METHYLTRANSFERASE"/>
    <property type="match status" value="1"/>
</dbReference>
<evidence type="ECO:0000256" key="3">
    <source>
        <dbReference type="ARBA" id="ARBA00011890"/>
    </source>
</evidence>
<keyword evidence="6 12" id="KW-0489">Methyltransferase</keyword>
<dbReference type="GO" id="GO:0005737">
    <property type="term" value="C:cytoplasm"/>
    <property type="evidence" value="ECO:0007669"/>
    <property type="project" value="UniProtKB-SubCell"/>
</dbReference>
<comment type="caution">
    <text evidence="12">The sequence shown here is derived from an EMBL/GenBank/DDBJ whole genome shotgun (WGS) entry which is preliminary data.</text>
</comment>
<dbReference type="RefSeq" id="WP_185036309.1">
    <property type="nucleotide sequence ID" value="NZ_BNBN01000025.1"/>
</dbReference>